<name>A0A7K1YEW4_9SPHI</name>
<dbReference type="Pfam" id="PF14905">
    <property type="entry name" value="OMP_b-brl_3"/>
    <property type="match status" value="1"/>
</dbReference>
<dbReference type="Gene3D" id="2.40.170.20">
    <property type="entry name" value="TonB-dependent receptor, beta-barrel domain"/>
    <property type="match status" value="1"/>
</dbReference>
<dbReference type="InterPro" id="IPR041700">
    <property type="entry name" value="OMP_b-brl_3"/>
</dbReference>
<dbReference type="Gene3D" id="2.60.40.1120">
    <property type="entry name" value="Carboxypeptidase-like, regulatory domain"/>
    <property type="match status" value="1"/>
</dbReference>
<dbReference type="Proteomes" id="UP000466586">
    <property type="component" value="Unassembled WGS sequence"/>
</dbReference>
<keyword evidence="2 7" id="KW-0813">Transport</keyword>
<dbReference type="PANTHER" id="PTHR40980">
    <property type="entry name" value="PLUG DOMAIN-CONTAINING PROTEIN"/>
    <property type="match status" value="1"/>
</dbReference>
<evidence type="ECO:0000256" key="4">
    <source>
        <dbReference type="ARBA" id="ARBA00022692"/>
    </source>
</evidence>
<comment type="similarity">
    <text evidence="7">Belongs to the TonB-dependent receptor family.</text>
</comment>
<keyword evidence="5 7" id="KW-0472">Membrane</keyword>
<dbReference type="Gene3D" id="2.170.130.10">
    <property type="entry name" value="TonB-dependent receptor, plug domain"/>
    <property type="match status" value="1"/>
</dbReference>
<dbReference type="InterPro" id="IPR037066">
    <property type="entry name" value="Plug_dom_sf"/>
</dbReference>
<evidence type="ECO:0000256" key="9">
    <source>
        <dbReference type="SAM" id="Phobius"/>
    </source>
</evidence>
<dbReference type="SUPFAM" id="SSF56935">
    <property type="entry name" value="Porins"/>
    <property type="match status" value="1"/>
</dbReference>
<dbReference type="PROSITE" id="PS52016">
    <property type="entry name" value="TONB_DEPENDENT_REC_3"/>
    <property type="match status" value="1"/>
</dbReference>
<evidence type="ECO:0000259" key="10">
    <source>
        <dbReference type="Pfam" id="PF14905"/>
    </source>
</evidence>
<dbReference type="RefSeq" id="WP_160846325.1">
    <property type="nucleotide sequence ID" value="NZ_WVHT01000014.1"/>
</dbReference>
<proteinExistence type="inferred from homology"/>
<organism evidence="11 12">
    <name type="scientific">Hufsiella arboris</name>
    <dbReference type="NCBI Taxonomy" id="2695275"/>
    <lineage>
        <taxon>Bacteria</taxon>
        <taxon>Pseudomonadati</taxon>
        <taxon>Bacteroidota</taxon>
        <taxon>Sphingobacteriia</taxon>
        <taxon>Sphingobacteriales</taxon>
        <taxon>Sphingobacteriaceae</taxon>
        <taxon>Hufsiella</taxon>
    </lineage>
</organism>
<keyword evidence="6 7" id="KW-0998">Cell outer membrane</keyword>
<gene>
    <name evidence="11" type="ORF">GS399_19450</name>
</gene>
<evidence type="ECO:0000256" key="8">
    <source>
        <dbReference type="SAM" id="MobiDB-lite"/>
    </source>
</evidence>
<keyword evidence="11" id="KW-0675">Receptor</keyword>
<sequence>MKQLQGKFYSLFTSVNSLTSIAIIFLMLFSASVKGQNPASVSQPGAEQGNGSITGVVVDSLTNKPLDYASVSLFKTGNAKPLSGSLTDAKGAFRIAGLQPGEYRLQIAFLGYLSKNIDKISLTPSRITVNIGQVIVAPSAKMLNAVQVTGQKDLIENRIDKLVFNAEKDVTSTGGNVSDILRKVPMVSVDMDGNVALRGNQNVRILINGKPSGALVTNAADVLKSMPADQIKNVEVITAPSAKYDAEGSAGIINIITKKKNVAGFSGSVTGSVGTRQSNQSANFNLNKNKLSVSANFGYNAGWPQTTYNSFSSQNTDLGTISSSNGENTSNRHFTNGSASLGFDFNDNNSISSSFSTRGGAFKNSGSATSSNISGQEDEVNYTAITSNEFKMSNFDWNNDFTHKFKKQGEEISIAGQWTHGVTDVNYLSEYSAFAQNQRAANDGTNNEYTIQADYVLPINKTFKLETGAKSILRRIKSEYDYFNPDATGAYVFNSATSNTYDYDQDVYSGYGLLTTTLKKGYTIQFGARLENTRISGNSGNVNAGLSPFENNYTNFIPSFVVSKALTPTQTLKLSYSKRIQRPSLQYLNPFLNTSNPLNQSQGNPELAPEITQTVELNYSTFIKAMTINASVYYRRTDDIIESYVTTVPYTTIDNAGNTVTRDVSLTNFLNVGNNNSIGTSLFGSLQLFKVLTMRGNINAYTYKPQVISSLQTGNQSTYIQYNAFISSTVKLSKTVNAETFLIQNSPRRTFQGTNPSFNLFVVGAKMDVMKKKGSIGLNMTQPFQDYKNFNSSINSGALTQHNSFSVPFRSFGASFTYNFGKSTLGPQMPRKKRGVSNDDLKQGDGNGGQGGQNGN</sequence>
<evidence type="ECO:0000256" key="5">
    <source>
        <dbReference type="ARBA" id="ARBA00023136"/>
    </source>
</evidence>
<keyword evidence="4 7" id="KW-0812">Transmembrane</keyword>
<dbReference type="AlphaFoldDB" id="A0A7K1YEW4"/>
<feature type="region of interest" description="Disordered" evidence="8">
    <location>
        <begin position="823"/>
        <end position="856"/>
    </location>
</feature>
<evidence type="ECO:0000256" key="6">
    <source>
        <dbReference type="ARBA" id="ARBA00023237"/>
    </source>
</evidence>
<dbReference type="InterPro" id="IPR008969">
    <property type="entry name" value="CarboxyPept-like_regulatory"/>
</dbReference>
<dbReference type="Pfam" id="PF13620">
    <property type="entry name" value="CarboxypepD_reg"/>
    <property type="match status" value="1"/>
</dbReference>
<keyword evidence="12" id="KW-1185">Reference proteome</keyword>
<keyword evidence="3 7" id="KW-1134">Transmembrane beta strand</keyword>
<dbReference type="SUPFAM" id="SSF49464">
    <property type="entry name" value="Carboxypeptidase regulatory domain-like"/>
    <property type="match status" value="1"/>
</dbReference>
<evidence type="ECO:0000313" key="12">
    <source>
        <dbReference type="Proteomes" id="UP000466586"/>
    </source>
</evidence>
<accession>A0A7K1YEW4</accession>
<dbReference type="InterPro" id="IPR039426">
    <property type="entry name" value="TonB-dep_rcpt-like"/>
</dbReference>
<feature type="transmembrane region" description="Helical" evidence="9">
    <location>
        <begin position="12"/>
        <end position="33"/>
    </location>
</feature>
<evidence type="ECO:0000313" key="11">
    <source>
        <dbReference type="EMBL" id="MXV53147.1"/>
    </source>
</evidence>
<protein>
    <submittedName>
        <fullName evidence="11">TonB-dependent receptor</fullName>
    </submittedName>
</protein>
<feature type="domain" description="Outer membrane protein beta-barrel" evidence="10">
    <location>
        <begin position="403"/>
        <end position="818"/>
    </location>
</feature>
<comment type="subcellular location">
    <subcellularLocation>
        <location evidence="1 7">Cell outer membrane</location>
        <topology evidence="1 7">Multi-pass membrane protein</topology>
    </subcellularLocation>
</comment>
<evidence type="ECO:0000256" key="1">
    <source>
        <dbReference type="ARBA" id="ARBA00004571"/>
    </source>
</evidence>
<evidence type="ECO:0000256" key="2">
    <source>
        <dbReference type="ARBA" id="ARBA00022448"/>
    </source>
</evidence>
<dbReference type="PANTHER" id="PTHR40980:SF4">
    <property type="entry name" value="TONB-DEPENDENT RECEPTOR-LIKE BETA-BARREL DOMAIN-CONTAINING PROTEIN"/>
    <property type="match status" value="1"/>
</dbReference>
<dbReference type="EMBL" id="WVHT01000014">
    <property type="protein sequence ID" value="MXV53147.1"/>
    <property type="molecule type" value="Genomic_DNA"/>
</dbReference>
<keyword evidence="9" id="KW-1133">Transmembrane helix</keyword>
<dbReference type="GO" id="GO:0009279">
    <property type="term" value="C:cell outer membrane"/>
    <property type="evidence" value="ECO:0007669"/>
    <property type="project" value="UniProtKB-SubCell"/>
</dbReference>
<evidence type="ECO:0000256" key="7">
    <source>
        <dbReference type="PROSITE-ProRule" id="PRU01360"/>
    </source>
</evidence>
<dbReference type="InterPro" id="IPR036942">
    <property type="entry name" value="Beta-barrel_TonB_sf"/>
</dbReference>
<reference evidence="11 12" key="1">
    <citation type="submission" date="2019-11" db="EMBL/GenBank/DDBJ databases">
        <title>Pedobacter sp. HMF7647 Genome sequencing and assembly.</title>
        <authorList>
            <person name="Kang H."/>
            <person name="Kim H."/>
            <person name="Joh K."/>
        </authorList>
    </citation>
    <scope>NUCLEOTIDE SEQUENCE [LARGE SCALE GENOMIC DNA]</scope>
    <source>
        <strain evidence="11 12">HMF7647</strain>
    </source>
</reference>
<evidence type="ECO:0000256" key="3">
    <source>
        <dbReference type="ARBA" id="ARBA00022452"/>
    </source>
</evidence>
<feature type="compositionally biased region" description="Gly residues" evidence="8">
    <location>
        <begin position="845"/>
        <end position="856"/>
    </location>
</feature>
<comment type="caution">
    <text evidence="11">The sequence shown here is derived from an EMBL/GenBank/DDBJ whole genome shotgun (WGS) entry which is preliminary data.</text>
</comment>